<evidence type="ECO:0000313" key="3">
    <source>
        <dbReference type="EMBL" id="GGB59173.1"/>
    </source>
</evidence>
<proteinExistence type="predicted"/>
<evidence type="ECO:0008006" key="5">
    <source>
        <dbReference type="Google" id="ProtNLM"/>
    </source>
</evidence>
<evidence type="ECO:0000256" key="1">
    <source>
        <dbReference type="SAM" id="MobiDB-lite"/>
    </source>
</evidence>
<feature type="chain" id="PRO_5037157194" description="Lectin-like protein BA14k" evidence="2">
    <location>
        <begin position="26"/>
        <end position="214"/>
    </location>
</feature>
<sequence>MPHRALLTSSSAILSVLAVLGTAWAADPIQAPPPQAAPAPPRVIYVEPVRPQAYLPPAYDAPGPRWRNGYRGSGWKIYNGWWYPPENFSFNTVPPRVAPAPPYNPHGLLQPQKQQFVAVPQHGIAHAPPPEPAAGAAQPAFRTTPRPGYGHRTQARPVPSPRTSGQPQHSDAQRVQHVNWCLEAYPDSYLVSNNTYQPRGGPRAQCRSPYSSLR</sequence>
<accession>A0A916X240</accession>
<feature type="region of interest" description="Disordered" evidence="1">
    <location>
        <begin position="128"/>
        <end position="173"/>
    </location>
</feature>
<feature type="compositionally biased region" description="Polar residues" evidence="1">
    <location>
        <begin position="161"/>
        <end position="170"/>
    </location>
</feature>
<keyword evidence="4" id="KW-1185">Reference proteome</keyword>
<dbReference type="AlphaFoldDB" id="A0A916X240"/>
<evidence type="ECO:0000256" key="2">
    <source>
        <dbReference type="SAM" id="SignalP"/>
    </source>
</evidence>
<protein>
    <recommendedName>
        <fullName evidence="5">Lectin-like protein BA14k</fullName>
    </recommendedName>
</protein>
<dbReference type="RefSeq" id="WP_206668352.1">
    <property type="nucleotide sequence ID" value="NZ_BMFA01000012.1"/>
</dbReference>
<keyword evidence="2" id="KW-0732">Signal</keyword>
<dbReference type="EMBL" id="BMFA01000012">
    <property type="protein sequence ID" value="GGB59173.1"/>
    <property type="molecule type" value="Genomic_DNA"/>
</dbReference>
<feature type="region of interest" description="Disordered" evidence="1">
    <location>
        <begin position="194"/>
        <end position="214"/>
    </location>
</feature>
<comment type="caution">
    <text evidence="3">The sequence shown here is derived from an EMBL/GenBank/DDBJ whole genome shotgun (WGS) entry which is preliminary data.</text>
</comment>
<name>A0A916X240_9HYPH</name>
<reference evidence="3" key="2">
    <citation type="submission" date="2020-09" db="EMBL/GenBank/DDBJ databases">
        <authorList>
            <person name="Sun Q."/>
            <person name="Zhou Y."/>
        </authorList>
    </citation>
    <scope>NUCLEOTIDE SEQUENCE</scope>
    <source>
        <strain evidence="3">CGMCC 1.12426</strain>
    </source>
</reference>
<feature type="signal peptide" evidence="2">
    <location>
        <begin position="1"/>
        <end position="25"/>
    </location>
</feature>
<reference evidence="3" key="1">
    <citation type="journal article" date="2014" name="Int. J. Syst. Evol. Microbiol.">
        <title>Complete genome sequence of Corynebacterium casei LMG S-19264T (=DSM 44701T), isolated from a smear-ripened cheese.</title>
        <authorList>
            <consortium name="US DOE Joint Genome Institute (JGI-PGF)"/>
            <person name="Walter F."/>
            <person name="Albersmeier A."/>
            <person name="Kalinowski J."/>
            <person name="Ruckert C."/>
        </authorList>
    </citation>
    <scope>NUCLEOTIDE SEQUENCE</scope>
    <source>
        <strain evidence="3">CGMCC 1.12426</strain>
    </source>
</reference>
<dbReference type="Proteomes" id="UP000605148">
    <property type="component" value="Unassembled WGS sequence"/>
</dbReference>
<evidence type="ECO:0000313" key="4">
    <source>
        <dbReference type="Proteomes" id="UP000605148"/>
    </source>
</evidence>
<gene>
    <name evidence="3" type="ORF">GCM10011316_34010</name>
</gene>
<organism evidence="3 4">
    <name type="scientific">Roseibium aquae</name>
    <dbReference type="NCBI Taxonomy" id="1323746"/>
    <lineage>
        <taxon>Bacteria</taxon>
        <taxon>Pseudomonadati</taxon>
        <taxon>Pseudomonadota</taxon>
        <taxon>Alphaproteobacteria</taxon>
        <taxon>Hyphomicrobiales</taxon>
        <taxon>Stappiaceae</taxon>
        <taxon>Roseibium</taxon>
    </lineage>
</organism>